<sequence length="266" mass="30012">MIMVVTLGPESVTWRLGWYTRFELVVLGRAVLMQVAHPVIAAAVRDGYRADPFARLTRTITSSQLRLFGGEQAAGEADRLVRSHALIPGADEELFRWVHATSFDSLLTAYRLLRPRMPAIHEERLYREWRETGETLGIRTMPGDLAALRAYLDDVVATRLACTDGVQSLLEAFELRSGKAPGTEHLPSALWPLVRPVAARVLPDFAVGTLPEALRDKLGLEWTDRDERRLRRWIRMIRLVSAFVPASLLHYPMPYKAMLSARSSRA</sequence>
<evidence type="ECO:0000313" key="2">
    <source>
        <dbReference type="EMBL" id="MDX8146713.1"/>
    </source>
</evidence>
<protein>
    <submittedName>
        <fullName evidence="2">Oxygenase MpaB family protein</fullName>
        <ecNumber evidence="2">1.-.-.-</ecNumber>
    </submittedName>
</protein>
<dbReference type="GO" id="GO:0016491">
    <property type="term" value="F:oxidoreductase activity"/>
    <property type="evidence" value="ECO:0007669"/>
    <property type="project" value="UniProtKB-KW"/>
</dbReference>
<reference evidence="2 3" key="1">
    <citation type="submission" date="2023-11" db="EMBL/GenBank/DDBJ databases">
        <title>Lentzea sokolovensis, sp. nov., Lentzea kristufkii, sp. nov., and Lentzea miocenensis, sp. nov., rare actinobacteria from Sokolov Coal Basin, Miocene lacustrine sediment, Czech Republic.</title>
        <authorList>
            <person name="Lara A."/>
            <person name="Kotroba L."/>
            <person name="Nouioui I."/>
            <person name="Neumann-Schaal M."/>
            <person name="Mast Y."/>
            <person name="Chronakova A."/>
        </authorList>
    </citation>
    <scope>NUCLEOTIDE SEQUENCE [LARGE SCALE GENOMIC DNA]</scope>
    <source>
        <strain evidence="2 3">BCCO 10_0061</strain>
    </source>
</reference>
<proteinExistence type="predicted"/>
<organism evidence="2 3">
    <name type="scientific">Lentzea sokolovensis</name>
    <dbReference type="NCBI Taxonomy" id="3095429"/>
    <lineage>
        <taxon>Bacteria</taxon>
        <taxon>Bacillati</taxon>
        <taxon>Actinomycetota</taxon>
        <taxon>Actinomycetes</taxon>
        <taxon>Pseudonocardiales</taxon>
        <taxon>Pseudonocardiaceae</taxon>
        <taxon>Lentzea</taxon>
    </lineage>
</organism>
<dbReference type="PANTHER" id="PTHR36151:SF3">
    <property type="entry name" value="ER-BOUND OXYGENASE MPAB_MPAB'_RUBBER OXYGENASE CATALYTIC DOMAIN-CONTAINING PROTEIN"/>
    <property type="match status" value="1"/>
</dbReference>
<evidence type="ECO:0000259" key="1">
    <source>
        <dbReference type="Pfam" id="PF09995"/>
    </source>
</evidence>
<gene>
    <name evidence="2" type="ORF">SK854_31680</name>
</gene>
<accession>A0ABU4V4K0</accession>
<feature type="domain" description="ER-bound oxygenase mpaB/mpaB'/Rubber oxygenase catalytic" evidence="1">
    <location>
        <begin position="14"/>
        <end position="238"/>
    </location>
</feature>
<dbReference type="EC" id="1.-.-.-" evidence="2"/>
<keyword evidence="3" id="KW-1185">Reference proteome</keyword>
<dbReference type="EMBL" id="JAXAVU010000013">
    <property type="protein sequence ID" value="MDX8146713.1"/>
    <property type="molecule type" value="Genomic_DNA"/>
</dbReference>
<dbReference type="Pfam" id="PF09995">
    <property type="entry name" value="MPAB_Lcp_cat"/>
    <property type="match status" value="1"/>
</dbReference>
<comment type="caution">
    <text evidence="2">The sequence shown here is derived from an EMBL/GenBank/DDBJ whole genome shotgun (WGS) entry which is preliminary data.</text>
</comment>
<dbReference type="Proteomes" id="UP001285352">
    <property type="component" value="Unassembled WGS sequence"/>
</dbReference>
<name>A0ABU4V4K0_9PSEU</name>
<keyword evidence="2" id="KW-0560">Oxidoreductase</keyword>
<dbReference type="InterPro" id="IPR018713">
    <property type="entry name" value="MPAB/Lcp_cat_dom"/>
</dbReference>
<dbReference type="PANTHER" id="PTHR36151">
    <property type="entry name" value="BLR2777 PROTEIN"/>
    <property type="match status" value="1"/>
</dbReference>
<evidence type="ECO:0000313" key="3">
    <source>
        <dbReference type="Proteomes" id="UP001285352"/>
    </source>
</evidence>
<dbReference type="RefSeq" id="WP_319978798.1">
    <property type="nucleotide sequence ID" value="NZ_JAXAVU010000013.1"/>
</dbReference>